<evidence type="ECO:0000256" key="19">
    <source>
        <dbReference type="ARBA" id="ARBA00075145"/>
    </source>
</evidence>
<comment type="catalytic activity">
    <reaction evidence="17">
        <text>15-deoxy-Delta(12,14)-prostaglandin J2 + glutathione = 15-deoxy-Delta(12,14)-prostaglandin J2-S-(R)-glutathione</text>
        <dbReference type="Rhea" id="RHEA:75963"/>
        <dbReference type="ChEBI" id="CHEBI:57925"/>
        <dbReference type="ChEBI" id="CHEBI:85236"/>
        <dbReference type="ChEBI" id="CHEBI:194498"/>
    </reaction>
    <physiologicalReaction direction="left-to-right" evidence="17">
        <dbReference type="Rhea" id="RHEA:75964"/>
    </physiologicalReaction>
</comment>
<evidence type="ECO:0000256" key="2">
    <source>
        <dbReference type="ARBA" id="ARBA00022679"/>
    </source>
</evidence>
<keyword evidence="3 21" id="KW-0812">Transmembrane</keyword>
<dbReference type="GO" id="GO:0004602">
    <property type="term" value="F:glutathione peroxidase activity"/>
    <property type="evidence" value="ECO:0007669"/>
    <property type="project" value="TreeGrafter"/>
</dbReference>
<feature type="transmembrane region" description="Helical" evidence="21">
    <location>
        <begin position="75"/>
        <end position="100"/>
    </location>
</feature>
<keyword evidence="6" id="KW-0560">Oxidoreductase</keyword>
<comment type="subcellular location">
    <subcellularLocation>
        <location evidence="1">Mitochondrion outer membrane</location>
        <topology evidence="1">Multi-pass membrane protein</topology>
    </subcellularLocation>
</comment>
<feature type="transmembrane region" description="Helical" evidence="21">
    <location>
        <begin position="156"/>
        <end position="175"/>
    </location>
</feature>
<comment type="caution">
    <text evidence="22">The sequence shown here is derived from an EMBL/GenBank/DDBJ whole genome shotgun (WGS) entry which is preliminary data.</text>
</comment>
<keyword evidence="7" id="KW-0443">Lipid metabolism</keyword>
<evidence type="ECO:0000256" key="13">
    <source>
        <dbReference type="ARBA" id="ARBA00037884"/>
    </source>
</evidence>
<evidence type="ECO:0000256" key="15">
    <source>
        <dbReference type="ARBA" id="ARBA00039056"/>
    </source>
</evidence>
<feature type="transmembrane region" description="Helical" evidence="21">
    <location>
        <begin position="120"/>
        <end position="144"/>
    </location>
</feature>
<evidence type="ECO:0000256" key="6">
    <source>
        <dbReference type="ARBA" id="ARBA00023002"/>
    </source>
</evidence>
<organism evidence="22 23">
    <name type="scientific">Salix brachista</name>
    <dbReference type="NCBI Taxonomy" id="2182728"/>
    <lineage>
        <taxon>Eukaryota</taxon>
        <taxon>Viridiplantae</taxon>
        <taxon>Streptophyta</taxon>
        <taxon>Embryophyta</taxon>
        <taxon>Tracheophyta</taxon>
        <taxon>Spermatophyta</taxon>
        <taxon>Magnoliopsida</taxon>
        <taxon>eudicotyledons</taxon>
        <taxon>Gunneridae</taxon>
        <taxon>Pentapetalae</taxon>
        <taxon>rosids</taxon>
        <taxon>fabids</taxon>
        <taxon>Malpighiales</taxon>
        <taxon>Salicaceae</taxon>
        <taxon>Saliceae</taxon>
        <taxon>Salix</taxon>
    </lineage>
</organism>
<proteinExistence type="predicted"/>
<keyword evidence="23" id="KW-1185">Reference proteome</keyword>
<dbReference type="GO" id="GO:0004464">
    <property type="term" value="F:leukotriene-C4 synthase activity"/>
    <property type="evidence" value="ECO:0007669"/>
    <property type="project" value="UniProtKB-EC"/>
</dbReference>
<evidence type="ECO:0000313" key="22">
    <source>
        <dbReference type="EMBL" id="KAB5560833.1"/>
    </source>
</evidence>
<dbReference type="Proteomes" id="UP000326939">
    <property type="component" value="Chromosome 4"/>
</dbReference>
<evidence type="ECO:0000256" key="21">
    <source>
        <dbReference type="SAM" id="Phobius"/>
    </source>
</evidence>
<evidence type="ECO:0000256" key="4">
    <source>
        <dbReference type="ARBA" id="ARBA00022787"/>
    </source>
</evidence>
<comment type="pathway">
    <text evidence="14">Lipid metabolism; arachidonate metabolism.</text>
</comment>
<dbReference type="InterPro" id="IPR050997">
    <property type="entry name" value="MAPEG"/>
</dbReference>
<protein>
    <recommendedName>
        <fullName evidence="18">Glutathione S-transferase 3, mitochondrial</fullName>
        <ecNumber evidence="15">4.4.1.20</ecNumber>
    </recommendedName>
    <alternativeName>
        <fullName evidence="19">Glutathione peroxidase MGST3</fullName>
    </alternativeName>
    <alternativeName>
        <fullName evidence="20">LTC4 synthase MGST3</fullName>
    </alternativeName>
</protein>
<dbReference type="Pfam" id="PF01124">
    <property type="entry name" value="MAPEG"/>
    <property type="match status" value="1"/>
</dbReference>
<dbReference type="GO" id="GO:0004364">
    <property type="term" value="F:glutathione transferase activity"/>
    <property type="evidence" value="ECO:0007669"/>
    <property type="project" value="TreeGrafter"/>
</dbReference>
<keyword evidence="8" id="KW-0496">Mitochondrion</keyword>
<dbReference type="GO" id="GO:0005783">
    <property type="term" value="C:endoplasmic reticulum"/>
    <property type="evidence" value="ECO:0007669"/>
    <property type="project" value="TreeGrafter"/>
</dbReference>
<evidence type="ECO:0000256" key="20">
    <source>
        <dbReference type="ARBA" id="ARBA00076908"/>
    </source>
</evidence>
<sequence length="190" mass="21774">MAGVEMIPKEYGYVAFVLVAYCFLNFWMAFQVGSARKKYKVPYPTLYAIESENKDAKLFNCVQRGHQNSLEQMPVFFLLMVLGGIRHPCVCASLGSLYIVTRYFYFSGYATGDPKNRLNIGFVPSLCLPYSEIWILGFDGAYRVHHFIWHQSSSRIVLFHSLLGLSFCFPVISMSHQHFCSFVSNKLYSP</sequence>
<evidence type="ECO:0000256" key="5">
    <source>
        <dbReference type="ARBA" id="ARBA00022989"/>
    </source>
</evidence>
<gene>
    <name evidence="22" type="ORF">DKX38_005790</name>
</gene>
<evidence type="ECO:0000256" key="9">
    <source>
        <dbReference type="ARBA" id="ARBA00023136"/>
    </source>
</evidence>
<keyword evidence="12" id="KW-0449">Lipoprotein</keyword>
<dbReference type="EC" id="4.4.1.20" evidence="15"/>
<dbReference type="EMBL" id="VDCV01000004">
    <property type="protein sequence ID" value="KAB5560833.1"/>
    <property type="molecule type" value="Genomic_DNA"/>
</dbReference>
<comment type="catalytic activity">
    <reaction evidence="16">
        <text>leukotriene C4 = leukotriene A4 + glutathione</text>
        <dbReference type="Rhea" id="RHEA:17617"/>
        <dbReference type="ChEBI" id="CHEBI:57463"/>
        <dbReference type="ChEBI" id="CHEBI:57925"/>
        <dbReference type="ChEBI" id="CHEBI:57973"/>
        <dbReference type="EC" id="4.4.1.20"/>
    </reaction>
    <physiologicalReaction direction="right-to-left" evidence="16">
        <dbReference type="Rhea" id="RHEA:17619"/>
    </physiologicalReaction>
</comment>
<evidence type="ECO:0000256" key="14">
    <source>
        <dbReference type="ARBA" id="ARBA00037916"/>
    </source>
</evidence>
<evidence type="ECO:0000256" key="11">
    <source>
        <dbReference type="ARBA" id="ARBA00023239"/>
    </source>
</evidence>
<dbReference type="GO" id="GO:0006629">
    <property type="term" value="P:lipid metabolic process"/>
    <property type="evidence" value="ECO:0007669"/>
    <property type="project" value="UniProtKB-KW"/>
</dbReference>
<dbReference type="InterPro" id="IPR001129">
    <property type="entry name" value="Membr-assoc_MAPEG"/>
</dbReference>
<keyword evidence="11" id="KW-0456">Lyase</keyword>
<evidence type="ECO:0000256" key="18">
    <source>
        <dbReference type="ARBA" id="ARBA00069748"/>
    </source>
</evidence>
<dbReference type="InterPro" id="IPR023352">
    <property type="entry name" value="MAPEG-like_dom_sf"/>
</dbReference>
<reference evidence="23" key="1">
    <citation type="journal article" date="2019" name="Gigascience">
        <title>De novo genome assembly of the endangered Acer yangbiense, a plant species with extremely small populations endemic to Yunnan Province, China.</title>
        <authorList>
            <person name="Yang J."/>
            <person name="Wariss H.M."/>
            <person name="Tao L."/>
            <person name="Zhang R."/>
            <person name="Yun Q."/>
            <person name="Hollingsworth P."/>
            <person name="Dao Z."/>
            <person name="Luo G."/>
            <person name="Guo H."/>
            <person name="Ma Y."/>
            <person name="Sun W."/>
        </authorList>
    </citation>
    <scope>NUCLEOTIDE SEQUENCE [LARGE SCALE GENOMIC DNA]</scope>
    <source>
        <strain evidence="23">cv. br00</strain>
    </source>
</reference>
<evidence type="ECO:0000256" key="12">
    <source>
        <dbReference type="ARBA" id="ARBA00023288"/>
    </source>
</evidence>
<comment type="pathway">
    <text evidence="13">Lipid metabolism; leukotriene C4 biosynthesis.</text>
</comment>
<dbReference type="GO" id="GO:0005635">
    <property type="term" value="C:nuclear envelope"/>
    <property type="evidence" value="ECO:0007669"/>
    <property type="project" value="TreeGrafter"/>
</dbReference>
<keyword evidence="9 21" id="KW-0472">Membrane</keyword>
<keyword evidence="4" id="KW-1000">Mitochondrion outer membrane</keyword>
<evidence type="ECO:0000256" key="16">
    <source>
        <dbReference type="ARBA" id="ARBA00049298"/>
    </source>
</evidence>
<feature type="transmembrane region" description="Helical" evidence="21">
    <location>
        <begin position="12"/>
        <end position="30"/>
    </location>
</feature>
<dbReference type="Gene3D" id="1.20.120.550">
    <property type="entry name" value="Membrane associated eicosanoid/glutathione metabolism-like domain"/>
    <property type="match status" value="1"/>
</dbReference>
<keyword evidence="5 21" id="KW-1133">Transmembrane helix</keyword>
<evidence type="ECO:0000256" key="8">
    <source>
        <dbReference type="ARBA" id="ARBA00023128"/>
    </source>
</evidence>
<dbReference type="PANTHER" id="PTHR10250:SF22">
    <property type="entry name" value="MICROSOMAL GLUTATHIONE S-TRANSFERASE"/>
    <property type="match status" value="1"/>
</dbReference>
<keyword evidence="10" id="KW-0564">Palmitate</keyword>
<accession>A0A5N5N2I8</accession>
<evidence type="ECO:0000256" key="1">
    <source>
        <dbReference type="ARBA" id="ARBA00004374"/>
    </source>
</evidence>
<evidence type="ECO:0000313" key="23">
    <source>
        <dbReference type="Proteomes" id="UP000326939"/>
    </source>
</evidence>
<name>A0A5N5N2I8_9ROSI</name>
<dbReference type="SUPFAM" id="SSF161084">
    <property type="entry name" value="MAPEG domain-like"/>
    <property type="match status" value="1"/>
</dbReference>
<evidence type="ECO:0000256" key="10">
    <source>
        <dbReference type="ARBA" id="ARBA00023139"/>
    </source>
</evidence>
<dbReference type="GO" id="GO:0006691">
    <property type="term" value="P:leukotriene metabolic process"/>
    <property type="evidence" value="ECO:0007669"/>
    <property type="project" value="UniProtKB-ARBA"/>
</dbReference>
<dbReference type="AlphaFoldDB" id="A0A5N5N2I8"/>
<dbReference type="FunFam" id="1.20.120.550:FF:000004">
    <property type="entry name" value="Microsomal glutathione S-transferase 3"/>
    <property type="match status" value="1"/>
</dbReference>
<dbReference type="GO" id="GO:0005741">
    <property type="term" value="C:mitochondrial outer membrane"/>
    <property type="evidence" value="ECO:0007669"/>
    <property type="project" value="UniProtKB-SubCell"/>
</dbReference>
<evidence type="ECO:0000256" key="7">
    <source>
        <dbReference type="ARBA" id="ARBA00023098"/>
    </source>
</evidence>
<dbReference type="PANTHER" id="PTHR10250">
    <property type="entry name" value="MICROSOMAL GLUTATHIONE S-TRANSFERASE"/>
    <property type="match status" value="1"/>
</dbReference>
<evidence type="ECO:0000256" key="17">
    <source>
        <dbReference type="ARBA" id="ARBA00051411"/>
    </source>
</evidence>
<evidence type="ECO:0000256" key="3">
    <source>
        <dbReference type="ARBA" id="ARBA00022692"/>
    </source>
</evidence>
<keyword evidence="2" id="KW-0808">Transferase</keyword>